<dbReference type="PROSITE" id="PS00134">
    <property type="entry name" value="TRYPSIN_HIS"/>
    <property type="match status" value="1"/>
</dbReference>
<evidence type="ECO:0000256" key="4">
    <source>
        <dbReference type="ARBA" id="ARBA00023157"/>
    </source>
</evidence>
<dbReference type="InterPro" id="IPR018114">
    <property type="entry name" value="TRYPSIN_HIS"/>
</dbReference>
<dbReference type="InterPro" id="IPR033116">
    <property type="entry name" value="TRYPSIN_SER"/>
</dbReference>
<dbReference type="PANTHER" id="PTHR24253:SF159">
    <property type="entry name" value="SERINE PROTEASE 42"/>
    <property type="match status" value="1"/>
</dbReference>
<dbReference type="SUPFAM" id="SSF50494">
    <property type="entry name" value="Trypsin-like serine proteases"/>
    <property type="match status" value="1"/>
</dbReference>
<dbReference type="InterPro" id="IPR009003">
    <property type="entry name" value="Peptidase_S1_PA"/>
</dbReference>
<accession>A0A2G9RA19</accession>
<evidence type="ECO:0000256" key="5">
    <source>
        <dbReference type="ARBA" id="ARBA00023180"/>
    </source>
</evidence>
<feature type="domain" description="Peptidase S1" evidence="7">
    <location>
        <begin position="21"/>
        <end position="262"/>
    </location>
</feature>
<evidence type="ECO:0000313" key="8">
    <source>
        <dbReference type="EMBL" id="PIO24707.1"/>
    </source>
</evidence>
<dbReference type="FunFam" id="2.40.10.10:FF:000024">
    <property type="entry name" value="Serine protease 53"/>
    <property type="match status" value="1"/>
</dbReference>
<dbReference type="AlphaFoldDB" id="A0A2G9RA19"/>
<dbReference type="EMBL" id="KV955715">
    <property type="protein sequence ID" value="PIO24707.1"/>
    <property type="molecule type" value="Genomic_DNA"/>
</dbReference>
<keyword evidence="4" id="KW-1015">Disulfide bond</keyword>
<dbReference type="GO" id="GO:0006508">
    <property type="term" value="P:proteolysis"/>
    <property type="evidence" value="ECO:0007669"/>
    <property type="project" value="UniProtKB-KW"/>
</dbReference>
<evidence type="ECO:0000256" key="2">
    <source>
        <dbReference type="ARBA" id="ARBA00022729"/>
    </source>
</evidence>
<feature type="non-terminal residue" evidence="8">
    <location>
        <position position="1"/>
    </location>
</feature>
<dbReference type="CDD" id="cd00190">
    <property type="entry name" value="Tryp_SPc"/>
    <property type="match status" value="1"/>
</dbReference>
<dbReference type="SMART" id="SM00020">
    <property type="entry name" value="Tryp_SPc"/>
    <property type="match status" value="1"/>
</dbReference>
<dbReference type="InterPro" id="IPR001314">
    <property type="entry name" value="Peptidase_S1A"/>
</dbReference>
<keyword evidence="5" id="KW-0325">Glycoprotein</keyword>
<dbReference type="PROSITE" id="PS50240">
    <property type="entry name" value="TRYPSIN_DOM"/>
    <property type="match status" value="1"/>
</dbReference>
<dbReference type="PANTHER" id="PTHR24253">
    <property type="entry name" value="TRANSMEMBRANE PROTEASE SERINE"/>
    <property type="match status" value="1"/>
</dbReference>
<evidence type="ECO:0000313" key="9">
    <source>
        <dbReference type="Proteomes" id="UP000228934"/>
    </source>
</evidence>
<dbReference type="PRINTS" id="PR00722">
    <property type="entry name" value="CHYMOTRYPSIN"/>
</dbReference>
<dbReference type="GO" id="GO:0004252">
    <property type="term" value="F:serine-type endopeptidase activity"/>
    <property type="evidence" value="ECO:0007669"/>
    <property type="project" value="InterPro"/>
</dbReference>
<evidence type="ECO:0000259" key="7">
    <source>
        <dbReference type="PROSITE" id="PS50240"/>
    </source>
</evidence>
<sequence>GNAFGAADFSVCGSPSVSSRIVGGTNSLDGDWPWQIGLTDKESNAEYFCGGSLISPEWVMTAAHCIQNPIQVSNYKVYLGMYQLGVISPHTIVANVRSIIIDSRYVSEGGPGDIALVQLATSVPYTQYIMPICLPSSTTTFPCGTECWVTGWGARYYGGKVIQNGVLQEVMVPLIDQNTCQKMYRNAGVALIIQNDQICAGYKNGQKDSCQGDSGGPLVCKVRGVWYQVGIVSWGNGCAEPYFPGVYTLVTDYQNWISSHLNATFSDVQDIPPPTLECGGDFNGHGGSIHHSHFHWTILVIAALLFLYL</sequence>
<keyword evidence="6" id="KW-0720">Serine protease</keyword>
<protein>
    <recommendedName>
        <fullName evidence="7">Peptidase S1 domain-containing protein</fullName>
    </recommendedName>
</protein>
<name>A0A2G9RA19_AQUCT</name>
<dbReference type="Pfam" id="PF00089">
    <property type="entry name" value="Trypsin"/>
    <property type="match status" value="1"/>
</dbReference>
<keyword evidence="2" id="KW-0732">Signal</keyword>
<dbReference type="InterPro" id="IPR043504">
    <property type="entry name" value="Peptidase_S1_PA_chymotrypsin"/>
</dbReference>
<dbReference type="Gene3D" id="2.40.10.10">
    <property type="entry name" value="Trypsin-like serine proteases"/>
    <property type="match status" value="1"/>
</dbReference>
<feature type="non-terminal residue" evidence="8">
    <location>
        <position position="309"/>
    </location>
</feature>
<proteinExistence type="predicted"/>
<reference evidence="9" key="1">
    <citation type="journal article" date="2017" name="Nat. Commun.">
        <title>The North American bullfrog draft genome provides insight into hormonal regulation of long noncoding RNA.</title>
        <authorList>
            <person name="Hammond S.A."/>
            <person name="Warren R.L."/>
            <person name="Vandervalk B.P."/>
            <person name="Kucuk E."/>
            <person name="Khan H."/>
            <person name="Gibb E.A."/>
            <person name="Pandoh P."/>
            <person name="Kirk H."/>
            <person name="Zhao Y."/>
            <person name="Jones M."/>
            <person name="Mungall A.J."/>
            <person name="Coope R."/>
            <person name="Pleasance S."/>
            <person name="Moore R.A."/>
            <person name="Holt R.A."/>
            <person name="Round J.M."/>
            <person name="Ohora S."/>
            <person name="Walle B.V."/>
            <person name="Veldhoen N."/>
            <person name="Helbing C.C."/>
            <person name="Birol I."/>
        </authorList>
    </citation>
    <scope>NUCLEOTIDE SEQUENCE [LARGE SCALE GENOMIC DNA]</scope>
</reference>
<evidence type="ECO:0000256" key="1">
    <source>
        <dbReference type="ARBA" id="ARBA00022670"/>
    </source>
</evidence>
<organism evidence="8 9">
    <name type="scientific">Aquarana catesbeiana</name>
    <name type="common">American bullfrog</name>
    <name type="synonym">Rana catesbeiana</name>
    <dbReference type="NCBI Taxonomy" id="8400"/>
    <lineage>
        <taxon>Eukaryota</taxon>
        <taxon>Metazoa</taxon>
        <taxon>Chordata</taxon>
        <taxon>Craniata</taxon>
        <taxon>Vertebrata</taxon>
        <taxon>Euteleostomi</taxon>
        <taxon>Amphibia</taxon>
        <taxon>Batrachia</taxon>
        <taxon>Anura</taxon>
        <taxon>Neobatrachia</taxon>
        <taxon>Ranoidea</taxon>
        <taxon>Ranidae</taxon>
        <taxon>Aquarana</taxon>
    </lineage>
</organism>
<dbReference type="Proteomes" id="UP000228934">
    <property type="component" value="Unassembled WGS sequence"/>
</dbReference>
<keyword evidence="3 6" id="KW-0378">Hydrolase</keyword>
<dbReference type="PROSITE" id="PS00135">
    <property type="entry name" value="TRYPSIN_SER"/>
    <property type="match status" value="1"/>
</dbReference>
<dbReference type="InterPro" id="IPR001254">
    <property type="entry name" value="Trypsin_dom"/>
</dbReference>
<keyword evidence="1 6" id="KW-0645">Protease</keyword>
<evidence type="ECO:0000256" key="3">
    <source>
        <dbReference type="ARBA" id="ARBA00022801"/>
    </source>
</evidence>
<keyword evidence="9" id="KW-1185">Reference proteome</keyword>
<gene>
    <name evidence="8" type="ORF">AB205_0169290</name>
</gene>
<evidence type="ECO:0000256" key="6">
    <source>
        <dbReference type="RuleBase" id="RU363034"/>
    </source>
</evidence>
<dbReference type="OrthoDB" id="93664at2759"/>